<name>A0ABT8Y7A4_9SPHN</name>
<dbReference type="PROSITE" id="PS50931">
    <property type="entry name" value="HTH_LYSR"/>
    <property type="match status" value="1"/>
</dbReference>
<keyword evidence="3" id="KW-0238">DNA-binding</keyword>
<proteinExistence type="inferred from homology"/>
<dbReference type="InterPro" id="IPR036388">
    <property type="entry name" value="WH-like_DNA-bd_sf"/>
</dbReference>
<evidence type="ECO:0000256" key="2">
    <source>
        <dbReference type="ARBA" id="ARBA00023015"/>
    </source>
</evidence>
<dbReference type="PANTHER" id="PTHR30346">
    <property type="entry name" value="TRANSCRIPTIONAL DUAL REGULATOR HCAR-RELATED"/>
    <property type="match status" value="1"/>
</dbReference>
<dbReference type="Pfam" id="PF03466">
    <property type="entry name" value="LysR_substrate"/>
    <property type="match status" value="1"/>
</dbReference>
<dbReference type="SUPFAM" id="SSF46785">
    <property type="entry name" value="Winged helix' DNA-binding domain"/>
    <property type="match status" value="1"/>
</dbReference>
<accession>A0ABT8Y7A4</accession>
<dbReference type="InterPro" id="IPR036390">
    <property type="entry name" value="WH_DNA-bd_sf"/>
</dbReference>
<dbReference type="InterPro" id="IPR000847">
    <property type="entry name" value="LysR_HTH_N"/>
</dbReference>
<evidence type="ECO:0000256" key="3">
    <source>
        <dbReference type="ARBA" id="ARBA00023125"/>
    </source>
</evidence>
<dbReference type="EMBL" id="JAUOTP010000003">
    <property type="protein sequence ID" value="MDO6414197.1"/>
    <property type="molecule type" value="Genomic_DNA"/>
</dbReference>
<feature type="domain" description="HTH lysR-type" evidence="5">
    <location>
        <begin position="23"/>
        <end position="80"/>
    </location>
</feature>
<protein>
    <submittedName>
        <fullName evidence="6">LysR family transcriptional regulator</fullName>
    </submittedName>
</protein>
<keyword evidence="7" id="KW-1185">Reference proteome</keyword>
<dbReference type="Gene3D" id="1.10.10.10">
    <property type="entry name" value="Winged helix-like DNA-binding domain superfamily/Winged helix DNA-binding domain"/>
    <property type="match status" value="1"/>
</dbReference>
<gene>
    <name evidence="6" type="ORF">Q4F19_07370</name>
</gene>
<organism evidence="6 7">
    <name type="scientific">Sphingomonas natans</name>
    <dbReference type="NCBI Taxonomy" id="3063330"/>
    <lineage>
        <taxon>Bacteria</taxon>
        <taxon>Pseudomonadati</taxon>
        <taxon>Pseudomonadota</taxon>
        <taxon>Alphaproteobacteria</taxon>
        <taxon>Sphingomonadales</taxon>
        <taxon>Sphingomonadaceae</taxon>
        <taxon>Sphingomonas</taxon>
    </lineage>
</organism>
<reference evidence="6" key="1">
    <citation type="submission" date="2023-07" db="EMBL/GenBank/DDBJ databases">
        <authorList>
            <person name="Kim M."/>
        </authorList>
    </citation>
    <scope>NUCLEOTIDE SEQUENCE</scope>
    <source>
        <strain evidence="6">BIUV-7</strain>
    </source>
</reference>
<dbReference type="Pfam" id="PF00126">
    <property type="entry name" value="HTH_1"/>
    <property type="match status" value="1"/>
</dbReference>
<comment type="caution">
    <text evidence="6">The sequence shown here is derived from an EMBL/GenBank/DDBJ whole genome shotgun (WGS) entry which is preliminary data.</text>
</comment>
<sequence>MSEPGLPVKDRFDPRKYREGIVYDVKHLRYFLAVANERSFTRGAERLNMAQPPLSRRIQEMEEELGARLFDREARPLALTAAGQLFYEQAIQVIQRAEQMRSTMTRFIASERSRFVIGLVPSMLYVRLPDTIRVFRERAPGVELSLLEMTSAEQIAALKEGRIDVGFGRMRFEDPSIQREILREEPLVAALAPNHPLAGGEYPIGLDAISALPLIVYPKEPRPSFADLVISMFGDIGVYPAEIIEVRELQTALVMAAAGEGVCLVPQSIQRMNRVDIAFRDLATSTTVPIILRHRLGDASQELNVLFAVFTDLYREWGLPIPFGLTRSK</sequence>
<evidence type="ECO:0000256" key="1">
    <source>
        <dbReference type="ARBA" id="ARBA00009437"/>
    </source>
</evidence>
<evidence type="ECO:0000313" key="6">
    <source>
        <dbReference type="EMBL" id="MDO6414197.1"/>
    </source>
</evidence>
<keyword evidence="4" id="KW-0804">Transcription</keyword>
<evidence type="ECO:0000313" key="7">
    <source>
        <dbReference type="Proteomes" id="UP001169764"/>
    </source>
</evidence>
<dbReference type="InterPro" id="IPR005119">
    <property type="entry name" value="LysR_subst-bd"/>
</dbReference>
<dbReference type="PRINTS" id="PR00039">
    <property type="entry name" value="HTHLYSR"/>
</dbReference>
<dbReference type="Proteomes" id="UP001169764">
    <property type="component" value="Unassembled WGS sequence"/>
</dbReference>
<comment type="similarity">
    <text evidence="1">Belongs to the LysR transcriptional regulatory family.</text>
</comment>
<keyword evidence="2" id="KW-0805">Transcription regulation</keyword>
<dbReference type="RefSeq" id="WP_303541220.1">
    <property type="nucleotide sequence ID" value="NZ_JAUOTP010000003.1"/>
</dbReference>
<dbReference type="PANTHER" id="PTHR30346:SF17">
    <property type="entry name" value="LYSR FAMILY TRANSCRIPTIONAL REGULATOR"/>
    <property type="match status" value="1"/>
</dbReference>
<evidence type="ECO:0000259" key="5">
    <source>
        <dbReference type="PROSITE" id="PS50931"/>
    </source>
</evidence>
<evidence type="ECO:0000256" key="4">
    <source>
        <dbReference type="ARBA" id="ARBA00023163"/>
    </source>
</evidence>
<dbReference type="SUPFAM" id="SSF53850">
    <property type="entry name" value="Periplasmic binding protein-like II"/>
    <property type="match status" value="1"/>
</dbReference>
<dbReference type="Gene3D" id="3.40.190.10">
    <property type="entry name" value="Periplasmic binding protein-like II"/>
    <property type="match status" value="2"/>
</dbReference>